<gene>
    <name evidence="1" type="ORF">FF38_06952</name>
</gene>
<sequence>MISKEKVRVKVILQRATSSIIKVEDSNPKNGQLITKSPEDTAAALENLSILNYRYLVGIKLSILKMDLFCGIPLLAIMMHITEYCLCIARDNWPHALVFRSTITLEVVETRMKNRLLLIFCAIALLWRRPDFGRLDRHALAFDTLGREVIFTEFLRLFFRTSATSKSPLLTTSIP</sequence>
<protein>
    <submittedName>
        <fullName evidence="1">Uncharacterized protein</fullName>
    </submittedName>
</protein>
<keyword evidence="2" id="KW-1185">Reference proteome</keyword>
<name>A0A0L0BQY7_LUCCU</name>
<evidence type="ECO:0000313" key="2">
    <source>
        <dbReference type="Proteomes" id="UP000037069"/>
    </source>
</evidence>
<dbReference type="Proteomes" id="UP000037069">
    <property type="component" value="Unassembled WGS sequence"/>
</dbReference>
<reference evidence="1 2" key="1">
    <citation type="journal article" date="2015" name="Nat. Commun.">
        <title>Lucilia cuprina genome unlocks parasitic fly biology to underpin future interventions.</title>
        <authorList>
            <person name="Anstead C.A."/>
            <person name="Korhonen P.K."/>
            <person name="Young N.D."/>
            <person name="Hall R.S."/>
            <person name="Jex A.R."/>
            <person name="Murali S.C."/>
            <person name="Hughes D.S."/>
            <person name="Lee S.F."/>
            <person name="Perry T."/>
            <person name="Stroehlein A.J."/>
            <person name="Ansell B.R."/>
            <person name="Breugelmans B."/>
            <person name="Hofmann A."/>
            <person name="Qu J."/>
            <person name="Dugan S."/>
            <person name="Lee S.L."/>
            <person name="Chao H."/>
            <person name="Dinh H."/>
            <person name="Han Y."/>
            <person name="Doddapaneni H.V."/>
            <person name="Worley K.C."/>
            <person name="Muzny D.M."/>
            <person name="Ioannidis P."/>
            <person name="Waterhouse R.M."/>
            <person name="Zdobnov E.M."/>
            <person name="James P.J."/>
            <person name="Bagnall N.H."/>
            <person name="Kotze A.C."/>
            <person name="Gibbs R.A."/>
            <person name="Richards S."/>
            <person name="Batterham P."/>
            <person name="Gasser R.B."/>
        </authorList>
    </citation>
    <scope>NUCLEOTIDE SEQUENCE [LARGE SCALE GENOMIC DNA]</scope>
    <source>
        <strain evidence="1 2">LS</strain>
        <tissue evidence="1">Full body</tissue>
    </source>
</reference>
<evidence type="ECO:0000313" key="1">
    <source>
        <dbReference type="EMBL" id="KNC22447.1"/>
    </source>
</evidence>
<organism evidence="1 2">
    <name type="scientific">Lucilia cuprina</name>
    <name type="common">Green bottle fly</name>
    <name type="synonym">Australian sheep blowfly</name>
    <dbReference type="NCBI Taxonomy" id="7375"/>
    <lineage>
        <taxon>Eukaryota</taxon>
        <taxon>Metazoa</taxon>
        <taxon>Ecdysozoa</taxon>
        <taxon>Arthropoda</taxon>
        <taxon>Hexapoda</taxon>
        <taxon>Insecta</taxon>
        <taxon>Pterygota</taxon>
        <taxon>Neoptera</taxon>
        <taxon>Endopterygota</taxon>
        <taxon>Diptera</taxon>
        <taxon>Brachycera</taxon>
        <taxon>Muscomorpha</taxon>
        <taxon>Oestroidea</taxon>
        <taxon>Calliphoridae</taxon>
        <taxon>Luciliinae</taxon>
        <taxon>Lucilia</taxon>
    </lineage>
</organism>
<accession>A0A0L0BQY7</accession>
<proteinExistence type="predicted"/>
<dbReference type="EMBL" id="JRES01001498">
    <property type="protein sequence ID" value="KNC22447.1"/>
    <property type="molecule type" value="Genomic_DNA"/>
</dbReference>
<dbReference type="AlphaFoldDB" id="A0A0L0BQY7"/>
<comment type="caution">
    <text evidence="1">The sequence shown here is derived from an EMBL/GenBank/DDBJ whole genome shotgun (WGS) entry which is preliminary data.</text>
</comment>